<name>X1QTU1_9ZZZZ</name>
<reference evidence="1" key="1">
    <citation type="journal article" date="2014" name="Front. Microbiol.">
        <title>High frequency of phylogenetically diverse reductive dehalogenase-homologous genes in deep subseafloor sedimentary metagenomes.</title>
        <authorList>
            <person name="Kawai M."/>
            <person name="Futagami T."/>
            <person name="Toyoda A."/>
            <person name="Takaki Y."/>
            <person name="Nishi S."/>
            <person name="Hori S."/>
            <person name="Arai W."/>
            <person name="Tsubouchi T."/>
            <person name="Morono Y."/>
            <person name="Uchiyama I."/>
            <person name="Ito T."/>
            <person name="Fujiyama A."/>
            <person name="Inagaki F."/>
            <person name="Takami H."/>
        </authorList>
    </citation>
    <scope>NUCLEOTIDE SEQUENCE</scope>
    <source>
        <strain evidence="1">Expedition CK06-06</strain>
    </source>
</reference>
<gene>
    <name evidence="1" type="ORF">S12H4_06921</name>
</gene>
<dbReference type="EMBL" id="BARW01002497">
    <property type="protein sequence ID" value="GAI71678.1"/>
    <property type="molecule type" value="Genomic_DNA"/>
</dbReference>
<dbReference type="AlphaFoldDB" id="X1QTU1"/>
<organism evidence="1">
    <name type="scientific">marine sediment metagenome</name>
    <dbReference type="NCBI Taxonomy" id="412755"/>
    <lineage>
        <taxon>unclassified sequences</taxon>
        <taxon>metagenomes</taxon>
        <taxon>ecological metagenomes</taxon>
    </lineage>
</organism>
<evidence type="ECO:0000313" key="1">
    <source>
        <dbReference type="EMBL" id="GAI71678.1"/>
    </source>
</evidence>
<proteinExistence type="predicted"/>
<sequence length="60" mass="6506">MTAHKATEYLDTVLKAHPTLKPGDFGQAVKLGQLALAELVRLRKIIPTLKDTLLPGEDPA</sequence>
<comment type="caution">
    <text evidence="1">The sequence shown here is derived from an EMBL/GenBank/DDBJ whole genome shotgun (WGS) entry which is preliminary data.</text>
</comment>
<accession>X1QTU1</accession>
<protein>
    <submittedName>
        <fullName evidence="1">Uncharacterized protein</fullName>
    </submittedName>
</protein>